<evidence type="ECO:0000259" key="1">
    <source>
        <dbReference type="Pfam" id="PF07484"/>
    </source>
</evidence>
<feature type="domain" description="Phage tail collar" evidence="1">
    <location>
        <begin position="205"/>
        <end position="262"/>
    </location>
</feature>
<gene>
    <name evidence="2" type="ORF">METZ01_LOCUS61939</name>
</gene>
<dbReference type="InterPro" id="IPR011083">
    <property type="entry name" value="Phage_tail_collar_dom"/>
</dbReference>
<organism evidence="2">
    <name type="scientific">marine metagenome</name>
    <dbReference type="NCBI Taxonomy" id="408172"/>
    <lineage>
        <taxon>unclassified sequences</taxon>
        <taxon>metagenomes</taxon>
        <taxon>ecological metagenomes</taxon>
    </lineage>
</organism>
<dbReference type="InterPro" id="IPR037053">
    <property type="entry name" value="Phage_tail_collar_dom_sf"/>
</dbReference>
<dbReference type="Gene3D" id="3.90.1340.10">
    <property type="entry name" value="Phage tail collar domain"/>
    <property type="match status" value="1"/>
</dbReference>
<name>A0A381SYH6_9ZZZZ</name>
<reference evidence="2" key="1">
    <citation type="submission" date="2018-05" db="EMBL/GenBank/DDBJ databases">
        <authorList>
            <person name="Lanie J.A."/>
            <person name="Ng W.-L."/>
            <person name="Kazmierczak K.M."/>
            <person name="Andrzejewski T.M."/>
            <person name="Davidsen T.M."/>
            <person name="Wayne K.J."/>
            <person name="Tettelin H."/>
            <person name="Glass J.I."/>
            <person name="Rusch D."/>
            <person name="Podicherti R."/>
            <person name="Tsui H.-C.T."/>
            <person name="Winkler M.E."/>
        </authorList>
    </citation>
    <scope>NUCLEOTIDE SEQUENCE</scope>
</reference>
<sequence>MALSTSNTFVLTTAATALATSRGHINGSLQAVVQNFYSDAPPAAANFLDDGSSTVSFTDTRTLGILHWNSDTKALYVNIPDIIHGGEGPTGVAMGGFTRAGISARYEYNIVGATANIAKYQLGELMVNIDPSNVRLMAKGANSATNFTDLGIPPSDSVTSTMLVDDAVTLAKITARNVSNVKLVADTITVHELDNHVESGLNPIGSIMAYGANAAPTGYYLCDGSAISRTGVNANLFSIIGTHFGVGNGNNTFNVPKLDDAFLLGKGSNNTLVGTQTHSMSASATKASESTSLSAHSLTSASFATSAKDSSTATAVTAVADHAAITPNMIFPTVVVNFIIRF</sequence>
<protein>
    <recommendedName>
        <fullName evidence="1">Phage tail collar domain-containing protein</fullName>
    </recommendedName>
</protein>
<dbReference type="Pfam" id="PF07484">
    <property type="entry name" value="Collar"/>
    <property type="match status" value="1"/>
</dbReference>
<proteinExistence type="predicted"/>
<evidence type="ECO:0000313" key="2">
    <source>
        <dbReference type="EMBL" id="SVA09085.1"/>
    </source>
</evidence>
<accession>A0A381SYH6</accession>
<dbReference type="EMBL" id="UINC01003767">
    <property type="protein sequence ID" value="SVA09085.1"/>
    <property type="molecule type" value="Genomic_DNA"/>
</dbReference>
<dbReference type="SUPFAM" id="SSF88874">
    <property type="entry name" value="Receptor-binding domain of short tail fibre protein gp12"/>
    <property type="match status" value="1"/>
</dbReference>
<dbReference type="AlphaFoldDB" id="A0A381SYH6"/>